<comment type="caution">
    <text evidence="1">The sequence shown here is derived from an EMBL/GenBank/DDBJ whole genome shotgun (WGS) entry which is preliminary data.</text>
</comment>
<dbReference type="EMBL" id="BTGU01000019">
    <property type="protein sequence ID" value="GMN44842.1"/>
    <property type="molecule type" value="Genomic_DNA"/>
</dbReference>
<name>A0AA88A5D1_FICCA</name>
<sequence>MVKGDMQKKRRSAFHVEGTREFQHGDDIERGREWRREICMDKGLEKYEKYVDAHAQELGCQLAEQR</sequence>
<dbReference type="Proteomes" id="UP001187192">
    <property type="component" value="Unassembled WGS sequence"/>
</dbReference>
<gene>
    <name evidence="1" type="ORF">TIFTF001_014031</name>
</gene>
<keyword evidence="2" id="KW-1185">Reference proteome</keyword>
<dbReference type="AlphaFoldDB" id="A0AA88A5D1"/>
<evidence type="ECO:0000313" key="1">
    <source>
        <dbReference type="EMBL" id="GMN44842.1"/>
    </source>
</evidence>
<reference evidence="1" key="1">
    <citation type="submission" date="2023-07" db="EMBL/GenBank/DDBJ databases">
        <title>draft genome sequence of fig (Ficus carica).</title>
        <authorList>
            <person name="Takahashi T."/>
            <person name="Nishimura K."/>
        </authorList>
    </citation>
    <scope>NUCLEOTIDE SEQUENCE</scope>
</reference>
<accession>A0AA88A5D1</accession>
<protein>
    <submittedName>
        <fullName evidence="1">Uncharacterized protein</fullName>
    </submittedName>
</protein>
<evidence type="ECO:0000313" key="2">
    <source>
        <dbReference type="Proteomes" id="UP001187192"/>
    </source>
</evidence>
<proteinExistence type="predicted"/>
<organism evidence="1 2">
    <name type="scientific">Ficus carica</name>
    <name type="common">Common fig</name>
    <dbReference type="NCBI Taxonomy" id="3494"/>
    <lineage>
        <taxon>Eukaryota</taxon>
        <taxon>Viridiplantae</taxon>
        <taxon>Streptophyta</taxon>
        <taxon>Embryophyta</taxon>
        <taxon>Tracheophyta</taxon>
        <taxon>Spermatophyta</taxon>
        <taxon>Magnoliopsida</taxon>
        <taxon>eudicotyledons</taxon>
        <taxon>Gunneridae</taxon>
        <taxon>Pentapetalae</taxon>
        <taxon>rosids</taxon>
        <taxon>fabids</taxon>
        <taxon>Rosales</taxon>
        <taxon>Moraceae</taxon>
        <taxon>Ficeae</taxon>
        <taxon>Ficus</taxon>
    </lineage>
</organism>